<accession>A0A2R4XHB5</accession>
<dbReference type="Proteomes" id="UP000244571">
    <property type="component" value="Chromosome"/>
</dbReference>
<dbReference type="KEGG" id="boz:DBV39_04750"/>
<dbReference type="AlphaFoldDB" id="A0A2R4XHB5"/>
<organism evidence="2 3">
    <name type="scientific">Orrella marina</name>
    <dbReference type="NCBI Taxonomy" id="2163011"/>
    <lineage>
        <taxon>Bacteria</taxon>
        <taxon>Pseudomonadati</taxon>
        <taxon>Pseudomonadota</taxon>
        <taxon>Betaproteobacteria</taxon>
        <taxon>Burkholderiales</taxon>
        <taxon>Alcaligenaceae</taxon>
        <taxon>Orrella</taxon>
    </lineage>
</organism>
<evidence type="ECO:0000313" key="2">
    <source>
        <dbReference type="EMBL" id="AWB33134.1"/>
    </source>
</evidence>
<sequence length="112" mass="12916">MRALEPQAHARGEAHRTRQGRRDHHLANSERERNRATKDSVRPRATVAGITVLQAGEDVNVVCKDIDTYYPHESVKRFVLDKHFSHVSKKTMAYLATRPGQLKYVRTPKRGW</sequence>
<protein>
    <submittedName>
        <fullName evidence="2">Uncharacterized protein</fullName>
    </submittedName>
</protein>
<gene>
    <name evidence="2" type="ORF">DBV39_04750</name>
</gene>
<keyword evidence="3" id="KW-1185">Reference proteome</keyword>
<proteinExistence type="predicted"/>
<feature type="region of interest" description="Disordered" evidence="1">
    <location>
        <begin position="1"/>
        <end position="44"/>
    </location>
</feature>
<dbReference type="EMBL" id="CP028901">
    <property type="protein sequence ID" value="AWB33134.1"/>
    <property type="molecule type" value="Genomic_DNA"/>
</dbReference>
<feature type="compositionally biased region" description="Basic and acidic residues" evidence="1">
    <location>
        <begin position="25"/>
        <end position="42"/>
    </location>
</feature>
<evidence type="ECO:0000313" key="3">
    <source>
        <dbReference type="Proteomes" id="UP000244571"/>
    </source>
</evidence>
<reference evidence="2 3" key="1">
    <citation type="submission" date="2018-04" db="EMBL/GenBank/DDBJ databases">
        <title>Bordetella sp. HZ20 isolated from seawater.</title>
        <authorList>
            <person name="Sun C."/>
        </authorList>
    </citation>
    <scope>NUCLEOTIDE SEQUENCE [LARGE SCALE GENOMIC DNA]</scope>
    <source>
        <strain evidence="2 3">HZ20</strain>
    </source>
</reference>
<name>A0A2R4XHB5_9BURK</name>
<dbReference type="OrthoDB" id="2375382at2"/>
<evidence type="ECO:0000256" key="1">
    <source>
        <dbReference type="SAM" id="MobiDB-lite"/>
    </source>
</evidence>